<dbReference type="Gene3D" id="1.10.10.60">
    <property type="entry name" value="Homeodomain-like"/>
    <property type="match status" value="1"/>
</dbReference>
<feature type="compositionally biased region" description="Acidic residues" evidence="1">
    <location>
        <begin position="178"/>
        <end position="187"/>
    </location>
</feature>
<feature type="compositionally biased region" description="Basic and acidic residues" evidence="1">
    <location>
        <begin position="274"/>
        <end position="287"/>
    </location>
</feature>
<feature type="compositionally biased region" description="Basic residues" evidence="1">
    <location>
        <begin position="535"/>
        <end position="558"/>
    </location>
</feature>
<feature type="compositionally biased region" description="Basic residues" evidence="1">
    <location>
        <begin position="1268"/>
        <end position="1282"/>
    </location>
</feature>
<feature type="compositionally biased region" description="Basic and acidic residues" evidence="1">
    <location>
        <begin position="356"/>
        <end position="384"/>
    </location>
</feature>
<dbReference type="Proteomes" id="UP000838878">
    <property type="component" value="Chromosome 1"/>
</dbReference>
<evidence type="ECO:0000256" key="1">
    <source>
        <dbReference type="SAM" id="MobiDB-lite"/>
    </source>
</evidence>
<feature type="compositionally biased region" description="Basic and acidic residues" evidence="1">
    <location>
        <begin position="224"/>
        <end position="233"/>
    </location>
</feature>
<feature type="compositionally biased region" description="Polar residues" evidence="1">
    <location>
        <begin position="346"/>
        <end position="355"/>
    </location>
</feature>
<feature type="domain" description="TERF2-interacting telomeric protein 1 Myb" evidence="2">
    <location>
        <begin position="6"/>
        <end position="57"/>
    </location>
</feature>
<keyword evidence="4" id="KW-1185">Reference proteome</keyword>
<evidence type="ECO:0000259" key="2">
    <source>
        <dbReference type="Pfam" id="PF08914"/>
    </source>
</evidence>
<feature type="compositionally biased region" description="Basic and acidic residues" evidence="1">
    <location>
        <begin position="468"/>
        <end position="478"/>
    </location>
</feature>
<feature type="non-terminal residue" evidence="3">
    <location>
        <position position="1610"/>
    </location>
</feature>
<dbReference type="OrthoDB" id="10257855at2759"/>
<feature type="compositionally biased region" description="Polar residues" evidence="1">
    <location>
        <begin position="561"/>
        <end position="575"/>
    </location>
</feature>
<proteinExistence type="predicted"/>
<protein>
    <recommendedName>
        <fullName evidence="2">TERF2-interacting telomeric protein 1 Myb domain-containing protein</fullName>
    </recommendedName>
</protein>
<feature type="compositionally biased region" description="Basic and acidic residues" evidence="1">
    <location>
        <begin position="246"/>
        <end position="262"/>
    </location>
</feature>
<feature type="compositionally biased region" description="Basic and acidic residues" evidence="1">
    <location>
        <begin position="933"/>
        <end position="943"/>
    </location>
</feature>
<feature type="compositionally biased region" description="Polar residues" evidence="1">
    <location>
        <begin position="495"/>
        <end position="507"/>
    </location>
</feature>
<feature type="region of interest" description="Disordered" evidence="1">
    <location>
        <begin position="1265"/>
        <end position="1285"/>
    </location>
</feature>
<feature type="compositionally biased region" description="Polar residues" evidence="1">
    <location>
        <begin position="214"/>
        <end position="223"/>
    </location>
</feature>
<feature type="compositionally biased region" description="Polar residues" evidence="1">
    <location>
        <begin position="897"/>
        <end position="906"/>
    </location>
</feature>
<reference evidence="3" key="1">
    <citation type="submission" date="2021-12" db="EMBL/GenBank/DDBJ databases">
        <authorList>
            <person name="Martin H S."/>
        </authorList>
    </citation>
    <scope>NUCLEOTIDE SEQUENCE</scope>
</reference>
<feature type="region of interest" description="Disordered" evidence="1">
    <location>
        <begin position="1351"/>
        <end position="1391"/>
    </location>
</feature>
<feature type="region of interest" description="Disordered" evidence="1">
    <location>
        <begin position="449"/>
        <end position="482"/>
    </location>
</feature>
<feature type="compositionally biased region" description="Basic and acidic residues" evidence="1">
    <location>
        <begin position="802"/>
        <end position="818"/>
    </location>
</feature>
<feature type="compositionally biased region" description="Basic and acidic residues" evidence="1">
    <location>
        <begin position="103"/>
        <end position="121"/>
    </location>
</feature>
<organism evidence="3 4">
    <name type="scientific">Brenthis ino</name>
    <name type="common">lesser marbled fritillary</name>
    <dbReference type="NCBI Taxonomy" id="405034"/>
    <lineage>
        <taxon>Eukaryota</taxon>
        <taxon>Metazoa</taxon>
        <taxon>Ecdysozoa</taxon>
        <taxon>Arthropoda</taxon>
        <taxon>Hexapoda</taxon>
        <taxon>Insecta</taxon>
        <taxon>Pterygota</taxon>
        <taxon>Neoptera</taxon>
        <taxon>Endopterygota</taxon>
        <taxon>Lepidoptera</taxon>
        <taxon>Glossata</taxon>
        <taxon>Ditrysia</taxon>
        <taxon>Papilionoidea</taxon>
        <taxon>Nymphalidae</taxon>
        <taxon>Heliconiinae</taxon>
        <taxon>Argynnini</taxon>
        <taxon>Brenthis</taxon>
    </lineage>
</organism>
<sequence length="1610" mass="181891">MSGKAYTMKEMKTIVDYLIEHKAYSETKGRKMWIDLQDSKVTNRTWQSLKETFIKRILPDISNPYYKLTTQQISSFKQGYDIEARISNRLQIRSASGDSNTEGESHKSTEEPDSNKDRTGEDLNQSKSDLRASTETLVLENYEAPEEIQEQSQSKSLRELITYSEPLTPMLQAVMDDFASDDGDGSNDEPKMQIVEQPDSETNAIDPDVILVDGSNSDDQQNSKPKESEKTSDKIPSSNKNDTQIDEPKSNEKVHGKDHNDESSIFLNGSDTSPSKERSVTELKKSNAENLSTENKLTQNASNSTTDTFLPDNQEGYKNKETKIKERTKANLKISDAKRGKRRASSQDNPASSQKRLLENEKQTNSDVDILKKANKKIDLKKLIENIPEVVEASTGKESNSEAKNQDTAASKEKEKSNEIMQIDEISTPENENPCLKSVSLYEEQFSSKKYTDSENSNVEGQKKEKKKSNQKDEKAEATKTVTVSNKAKEVVVLKSNSESLSDSTNEPAKRVSDRLRQQRALANVFGFNSGGVNRNRRRGNSFRKSRNSRNSISRHKSINMSTDSTEWTSDTGSEYVSPPRGRRNRQTRKYLKPKSARVLSLEEEGGLFVMYGKKIYPVVKDGKIIKNYVSYTPEDDVDPEESYWKLKYVEEKKRTAELTKLLNQGKDKSDTDTRVPVIPSTSISKALVDSPSKKETEKIVSDNIAIYNAATEDKTVKLKVTKNNEEVQLEGHWSHVNPVLAQVLQLLQREPAPPAAPAPAPRDCASDASSVKSASVVVLEQDVSARVDELEKEIFEKIKQKEDEHIDSDKEEIDMKPAEPQGTPKKEDENDNNSNENITKRKGRPRKSETTPTAPSPAKKSKLDAEVQVESSIATRRSLRTSRKISDNNEVKENNTPKTRQNTATKSKKLETPVSDDINEVRFKFPSSAEKSTNKPKKDTKNTRLRKSNSSTHFKIYTSPDNLSHNSNESTQGYVDSDPSPTKITLRKKRKSSITIPAYRTRSQTRKQNLSHPYLTDDVSSDSSNSFQGPVETLTFQNSTLSSDIYKSDSYQLLINNNTSMRNRNLSQKLDKIDEIVPFAQETENSTEQNIEALFNLNENNNFERKDTISQTNTDYSSNMTMPTSPALSIVENISISKSMLNNTDDFVFDGDLNGNGTERITLNNFMTPTLDVSMPLMEQECDIDTKIHDGVEYHYSLCAPKTPSIISESFLNKINTVNIQDPTSDSINDKLKNLILESTKKRIKNNYSVDENMEQDEIINTDDKKSKFKKRSSTPRKRQTTSKLKLIQNEPCIEEEHMETCSQLSRKSCPPVLQIFEEINNNNEAIATIEKNIDKPKNRKKKDIIKVKIDKPKRKRKENEPDLKLKEQPYQTNKEQHQNHETTNNNQIDSGINETQSSIFLQMSEDSVDLIHNHSETCLNAHECLEASVKIIDNSTKSIISIDSNSMLSNEDSNKDYFKNLSDILAQELYYNDAQDGTQMIKATSNYGSEFRQNNATATVFHTPLGSLSTPNSLITEDLSDDALPKPACNTKWYLFSEDETSNTNAFEVDRNSGYGANLNDIFPLTCAVPDLSTITEMSKDVDENTRKFGEDTNSRNDFDSQSLFNNY</sequence>
<feature type="compositionally biased region" description="Polar residues" evidence="1">
    <location>
        <begin position="122"/>
        <end position="133"/>
    </location>
</feature>
<name>A0A8J9U3C8_9NEOP</name>
<dbReference type="InterPro" id="IPR015010">
    <property type="entry name" value="TERF2IP_Myb"/>
</dbReference>
<dbReference type="Pfam" id="PF08914">
    <property type="entry name" value="Myb_Rap1"/>
    <property type="match status" value="1"/>
</dbReference>
<evidence type="ECO:0000313" key="4">
    <source>
        <dbReference type="Proteomes" id="UP000838878"/>
    </source>
</evidence>
<feature type="compositionally biased region" description="Polar residues" evidence="1">
    <location>
        <begin position="288"/>
        <end position="308"/>
    </location>
</feature>
<feature type="region of interest" description="Disordered" evidence="1">
    <location>
        <begin position="177"/>
        <end position="434"/>
    </location>
</feature>
<feature type="compositionally biased region" description="Polar residues" evidence="1">
    <location>
        <begin position="91"/>
        <end position="102"/>
    </location>
</feature>
<feature type="compositionally biased region" description="Basic and acidic residues" evidence="1">
    <location>
        <begin position="1359"/>
        <end position="1369"/>
    </location>
</feature>
<feature type="region of interest" description="Disordered" evidence="1">
    <location>
        <begin position="91"/>
        <end position="133"/>
    </location>
</feature>
<feature type="compositionally biased region" description="Basic and acidic residues" evidence="1">
    <location>
        <begin position="399"/>
        <end position="418"/>
    </location>
</feature>
<feature type="region of interest" description="Disordered" evidence="1">
    <location>
        <begin position="802"/>
        <end position="1027"/>
    </location>
</feature>
<feature type="compositionally biased region" description="Basic and acidic residues" evidence="1">
    <location>
        <begin position="315"/>
        <end position="329"/>
    </location>
</feature>
<gene>
    <name evidence="3" type="ORF">BINO364_LOCUS355</name>
</gene>
<feature type="compositionally biased region" description="Basic and acidic residues" evidence="1">
    <location>
        <begin position="885"/>
        <end position="896"/>
    </location>
</feature>
<dbReference type="EMBL" id="OV170221">
    <property type="protein sequence ID" value="CAH0713163.1"/>
    <property type="molecule type" value="Genomic_DNA"/>
</dbReference>
<evidence type="ECO:0000313" key="3">
    <source>
        <dbReference type="EMBL" id="CAH0713163.1"/>
    </source>
</evidence>
<accession>A0A8J9U3C8</accession>
<feature type="region of interest" description="Disordered" evidence="1">
    <location>
        <begin position="495"/>
        <end position="515"/>
    </location>
</feature>
<feature type="compositionally biased region" description="Polar residues" evidence="1">
    <location>
        <begin position="949"/>
        <end position="984"/>
    </location>
</feature>
<feature type="compositionally biased region" description="Polar residues" evidence="1">
    <location>
        <begin position="263"/>
        <end position="273"/>
    </location>
</feature>
<feature type="region of interest" description="Disordered" evidence="1">
    <location>
        <begin position="527"/>
        <end position="589"/>
    </location>
</feature>